<feature type="region of interest" description="Disordered" evidence="1">
    <location>
        <begin position="1"/>
        <end position="26"/>
    </location>
</feature>
<sequence>MSTQQDVPGDAQRPEPEIHDEPGLRLVDNTTSGRVELWLDQTFIGFEGVEKHPDGTLELQHTIIDERHGRQGYARTLVTLLLEACQAAGVLVRPTCTYVQDYLERFPQYRSAVAD</sequence>
<dbReference type="STRING" id="71999.KPaMU14_10110"/>
<reference evidence="3 4" key="1">
    <citation type="journal article" date="2014" name="Genome Announc.">
        <title>Draft Genome Sequence of Kocuria palustris PEL.</title>
        <authorList>
            <person name="Sharma G."/>
            <person name="Khatri I."/>
            <person name="Subramanian S."/>
        </authorList>
    </citation>
    <scope>NUCLEOTIDE SEQUENCE [LARGE SCALE GENOMIC DNA]</scope>
    <source>
        <strain evidence="3 4">PEL</strain>
    </source>
</reference>
<dbReference type="Proteomes" id="UP000009877">
    <property type="component" value="Unassembled WGS sequence"/>
</dbReference>
<name>M2WGT7_9MICC</name>
<evidence type="ECO:0000313" key="4">
    <source>
        <dbReference type="Proteomes" id="UP000009877"/>
    </source>
</evidence>
<dbReference type="InterPro" id="IPR031165">
    <property type="entry name" value="GNAT_YJDJ"/>
</dbReference>
<dbReference type="PANTHER" id="PTHR31435">
    <property type="entry name" value="PROTEIN NATD1"/>
    <property type="match status" value="1"/>
</dbReference>
<dbReference type="Pfam" id="PF14542">
    <property type="entry name" value="Acetyltransf_CG"/>
    <property type="match status" value="1"/>
</dbReference>
<comment type="caution">
    <text evidence="3">The sequence shown here is derived from an EMBL/GenBank/DDBJ whole genome shotgun (WGS) entry which is preliminary data.</text>
</comment>
<proteinExistence type="predicted"/>
<protein>
    <submittedName>
        <fullName evidence="3">Acetyltransferase</fullName>
    </submittedName>
</protein>
<accession>M2WGT7</accession>
<dbReference type="RefSeq" id="WP_006213551.1">
    <property type="nucleotide sequence ID" value="NZ_ANHZ02000002.1"/>
</dbReference>
<dbReference type="GeneID" id="93315679"/>
<gene>
    <name evidence="3" type="ORF">C884_01166</name>
</gene>
<dbReference type="AlphaFoldDB" id="M2WGT7"/>
<dbReference type="SUPFAM" id="SSF55729">
    <property type="entry name" value="Acyl-CoA N-acyltransferases (Nat)"/>
    <property type="match status" value="1"/>
</dbReference>
<dbReference type="InterPro" id="IPR016181">
    <property type="entry name" value="Acyl_CoA_acyltransferase"/>
</dbReference>
<dbReference type="InterPro" id="IPR045057">
    <property type="entry name" value="Gcn5-rel_NAT"/>
</dbReference>
<feature type="compositionally biased region" description="Basic and acidic residues" evidence="1">
    <location>
        <begin position="12"/>
        <end position="23"/>
    </location>
</feature>
<dbReference type="EMBL" id="ANHZ02000002">
    <property type="protein sequence ID" value="EME37792.1"/>
    <property type="molecule type" value="Genomic_DNA"/>
</dbReference>
<evidence type="ECO:0000313" key="3">
    <source>
        <dbReference type="EMBL" id="EME37792.1"/>
    </source>
</evidence>
<evidence type="ECO:0000259" key="2">
    <source>
        <dbReference type="PROSITE" id="PS51729"/>
    </source>
</evidence>
<dbReference type="PANTHER" id="PTHR31435:SF9">
    <property type="entry name" value="PROTEIN NATD1"/>
    <property type="match status" value="1"/>
</dbReference>
<organism evidence="3 4">
    <name type="scientific">Kocuria palustris PEL</name>
    <dbReference type="NCBI Taxonomy" id="1236550"/>
    <lineage>
        <taxon>Bacteria</taxon>
        <taxon>Bacillati</taxon>
        <taxon>Actinomycetota</taxon>
        <taxon>Actinomycetes</taxon>
        <taxon>Micrococcales</taxon>
        <taxon>Micrococcaceae</taxon>
        <taxon>Kocuria</taxon>
    </lineage>
</organism>
<feature type="domain" description="N-acetyltransferase" evidence="2">
    <location>
        <begin position="27"/>
        <end position="114"/>
    </location>
</feature>
<evidence type="ECO:0000256" key="1">
    <source>
        <dbReference type="SAM" id="MobiDB-lite"/>
    </source>
</evidence>
<dbReference type="Gene3D" id="3.40.630.30">
    <property type="match status" value="1"/>
</dbReference>
<dbReference type="GO" id="GO:0016740">
    <property type="term" value="F:transferase activity"/>
    <property type="evidence" value="ECO:0007669"/>
    <property type="project" value="UniProtKB-KW"/>
</dbReference>
<keyword evidence="4" id="KW-1185">Reference proteome</keyword>
<dbReference type="PROSITE" id="PS51729">
    <property type="entry name" value="GNAT_YJDJ"/>
    <property type="match status" value="1"/>
</dbReference>